<dbReference type="Gene3D" id="3.40.630.30">
    <property type="match status" value="1"/>
</dbReference>
<keyword evidence="2" id="KW-0012">Acyltransferase</keyword>
<dbReference type="EC" id="2.3.1.-" evidence="2"/>
<evidence type="ECO:0000313" key="3">
    <source>
        <dbReference type="Proteomes" id="UP001595704"/>
    </source>
</evidence>
<keyword evidence="2" id="KW-0808">Transferase</keyword>
<dbReference type="InterPro" id="IPR038740">
    <property type="entry name" value="BioF2-like_GNAT_dom"/>
</dbReference>
<evidence type="ECO:0000259" key="1">
    <source>
        <dbReference type="Pfam" id="PF13480"/>
    </source>
</evidence>
<reference evidence="3" key="1">
    <citation type="journal article" date="2019" name="Int. J. Syst. Evol. Microbiol.">
        <title>The Global Catalogue of Microorganisms (GCM) 10K type strain sequencing project: providing services to taxonomists for standard genome sequencing and annotation.</title>
        <authorList>
            <consortium name="The Broad Institute Genomics Platform"/>
            <consortium name="The Broad Institute Genome Sequencing Center for Infectious Disease"/>
            <person name="Wu L."/>
            <person name="Ma J."/>
        </authorList>
    </citation>
    <scope>NUCLEOTIDE SEQUENCE [LARGE SCALE GENOMIC DNA]</scope>
    <source>
        <strain evidence="3">KCTC 42282</strain>
    </source>
</reference>
<feature type="domain" description="BioF2-like acetyltransferase" evidence="1">
    <location>
        <begin position="190"/>
        <end position="326"/>
    </location>
</feature>
<protein>
    <submittedName>
        <fullName evidence="2">GNAT family N-acetyltransferase</fullName>
        <ecNumber evidence="2">2.3.1.-</ecNumber>
    </submittedName>
</protein>
<keyword evidence="3" id="KW-1185">Reference proteome</keyword>
<proteinExistence type="predicted"/>
<dbReference type="InterPro" id="IPR016181">
    <property type="entry name" value="Acyl_CoA_acyltransferase"/>
</dbReference>
<organism evidence="2 3">
    <name type="scientific">Camelimonas fluminis</name>
    <dbReference type="NCBI Taxonomy" id="1576911"/>
    <lineage>
        <taxon>Bacteria</taxon>
        <taxon>Pseudomonadati</taxon>
        <taxon>Pseudomonadota</taxon>
        <taxon>Alphaproteobacteria</taxon>
        <taxon>Hyphomicrobiales</taxon>
        <taxon>Chelatococcaceae</taxon>
        <taxon>Camelimonas</taxon>
    </lineage>
</organism>
<dbReference type="RefSeq" id="WP_191320721.1">
    <property type="nucleotide sequence ID" value="NZ_BNCG01000023.1"/>
</dbReference>
<name>A0ABV7UHL6_9HYPH</name>
<sequence>MSSIASVNAAAWDACLPGEPESHAYYRACEAMAERSGVGLRVGALCATDATGVIAVAPALWFDYRLDTPLQGRWRGLANAVHRRFPGLLRLRVLCAGSPYGERCHLGFAPHLDAARRAAAFAALAGALAAEADRREAHVSGWKDLAAADEKEFAPLLGAGGFARIGSLPVAVLDLSPGAEDAWLAGLSAATRKDIRRKLAKSAAGVQISFHTDISACEAEVEALYESTRQQSALDYGDLETLPPGYFGAVSRALGEQAVFAFYRVDDELAAFNLLLVGRDRVIDKFLGMRYPLARAHNLYAVSWMTNVRFCLERGLRLLQTGQTAYAAKLRFGSRLEPSVLYVRHRRAPLRWALRRLAPWLDFARHDPDLASLRNGRTP</sequence>
<comment type="caution">
    <text evidence="2">The sequence shown here is derived from an EMBL/GenBank/DDBJ whole genome shotgun (WGS) entry which is preliminary data.</text>
</comment>
<evidence type="ECO:0000313" key="2">
    <source>
        <dbReference type="EMBL" id="MFC3637925.1"/>
    </source>
</evidence>
<gene>
    <name evidence="2" type="ORF">ACFONL_11170</name>
</gene>
<accession>A0ABV7UHL6</accession>
<dbReference type="Pfam" id="PF13480">
    <property type="entry name" value="Acetyltransf_6"/>
    <property type="match status" value="1"/>
</dbReference>
<dbReference type="SUPFAM" id="SSF55729">
    <property type="entry name" value="Acyl-CoA N-acyltransferases (Nat)"/>
    <property type="match status" value="1"/>
</dbReference>
<dbReference type="EMBL" id="JBHRYC010000052">
    <property type="protein sequence ID" value="MFC3637925.1"/>
    <property type="molecule type" value="Genomic_DNA"/>
</dbReference>
<dbReference type="GO" id="GO:0016746">
    <property type="term" value="F:acyltransferase activity"/>
    <property type="evidence" value="ECO:0007669"/>
    <property type="project" value="UniProtKB-KW"/>
</dbReference>
<dbReference type="Proteomes" id="UP001595704">
    <property type="component" value="Unassembled WGS sequence"/>
</dbReference>